<evidence type="ECO:0000256" key="6">
    <source>
        <dbReference type="ARBA" id="ARBA00022833"/>
    </source>
</evidence>
<comment type="similarity">
    <text evidence="2">Belongs to the heat shock protein 70 family.</text>
</comment>
<evidence type="ECO:0000256" key="8">
    <source>
        <dbReference type="ARBA" id="ARBA00023242"/>
    </source>
</evidence>
<dbReference type="SUPFAM" id="SSF53098">
    <property type="entry name" value="Ribonuclease H-like"/>
    <property type="match status" value="1"/>
</dbReference>
<sequence>MGSETAKSKNTTNMWTHLKRHHPETHATALKERDGNSTASRQPTVAEMFDAQWKWPNSDNRSKKIDVAIMEMIATDNQPFTVAADVGFKRLMAMLEPRYSLKSEKYYRTVVFEDVHSKVEKKIKELITLDNAGPHLSFTTDCWSGETESLMSLTCHFIDKEWKRQQIVLNVKAMHGSHTGEYISDVFLGLLKYWDIDVERVVLVLRDSGANMIKAMRLAEVPDLSCTAHTLQLVVNDGINSQRAVADIAAKLKSLATHFNHSVLAKQRLREIQKELDLPQHRIIQSVPTRWNSTLHMLESMLEQRRALTVYAGEHGKISVLTADQWTLVDNLIATLSPLEQVTLEMSRSDSTISCVIPCITVLKMLLEAEGPKTRGIGTLRDTMLKSLKGRFDKAETTRCLVLATILDPRYKGHALATATVTSAKDWIKEEHHNLIEAEKHRAASEGQAEDPKKRRVEEGEEEEVEEVAGPSDMLEKMYASLLAQGGPTPGEADEEDDLLFSHQLDLYLREPLIDRQRGQPLEWWKQNSVRLPHLAKLARKFLSSPPSSVPSERVFSEDGRADVVANDAGDRVTPAVVAYRDTEQIVGIAAKQGRVRNAANTVVKVKQVLGRSFDDPETQAHKAQTKCQVVNKEEKPYYEITTGEHPEYVAPEDAAKLIFHKMKETAQSALGSDVTEAVITVPFEFAHAQKRALREAAEAAGFHVLRLIHEPAAALLAYNIGQDCSSGRSHVLVYKLGGTSLSVTVLQVSGGIFRVLNTHTDHSIGGESFTQALAQYLATEFKRTFKHDVSSNARAMLKLMNGADMAKHSLSSLGSANCFVDSLHDGIDFECNVSRLDATCLISGPD</sequence>
<feature type="region of interest" description="Disordered" evidence="9">
    <location>
        <begin position="1"/>
        <end position="40"/>
    </location>
</feature>
<dbReference type="EMBL" id="REGW02000020">
    <property type="protein sequence ID" value="KAE8281660.1"/>
    <property type="molecule type" value="Genomic_DNA"/>
</dbReference>
<dbReference type="InterPro" id="IPR012337">
    <property type="entry name" value="RNaseH-like_sf"/>
</dbReference>
<evidence type="ECO:0000313" key="10">
    <source>
        <dbReference type="EMBL" id="KAE8281660.1"/>
    </source>
</evidence>
<evidence type="ECO:0000256" key="9">
    <source>
        <dbReference type="SAM" id="MobiDB-lite"/>
    </source>
</evidence>
<dbReference type="InterPro" id="IPR052035">
    <property type="entry name" value="ZnF_BED_domain_contain"/>
</dbReference>
<proteinExistence type="inferred from homology"/>
<dbReference type="InterPro" id="IPR043129">
    <property type="entry name" value="ATPase_NBD"/>
</dbReference>
<feature type="compositionally biased region" description="Basic and acidic residues" evidence="9">
    <location>
        <begin position="438"/>
        <end position="458"/>
    </location>
</feature>
<evidence type="ECO:0000256" key="5">
    <source>
        <dbReference type="ARBA" id="ARBA00022771"/>
    </source>
</evidence>
<comment type="caution">
    <text evidence="10">The sequence shown here is derived from an EMBL/GenBank/DDBJ whole genome shotgun (WGS) entry which is preliminary data.</text>
</comment>
<keyword evidence="4" id="KW-0547">Nucleotide-binding</keyword>
<dbReference type="SUPFAM" id="SSF140996">
    <property type="entry name" value="Hermes dimerisation domain"/>
    <property type="match status" value="1"/>
</dbReference>
<keyword evidence="3" id="KW-0479">Metal-binding</keyword>
<dbReference type="GO" id="GO:0005634">
    <property type="term" value="C:nucleus"/>
    <property type="evidence" value="ECO:0007669"/>
    <property type="project" value="UniProtKB-SubCell"/>
</dbReference>
<evidence type="ECO:0000256" key="4">
    <source>
        <dbReference type="ARBA" id="ARBA00022741"/>
    </source>
</evidence>
<dbReference type="Gene3D" id="3.30.420.40">
    <property type="match status" value="1"/>
</dbReference>
<dbReference type="Gene3D" id="3.90.640.10">
    <property type="entry name" value="Actin, Chain A, domain 4"/>
    <property type="match status" value="1"/>
</dbReference>
<dbReference type="PANTHER" id="PTHR46481">
    <property type="entry name" value="ZINC FINGER BED DOMAIN-CONTAINING PROTEIN 4"/>
    <property type="match status" value="1"/>
</dbReference>
<dbReference type="GO" id="GO:0005524">
    <property type="term" value="F:ATP binding"/>
    <property type="evidence" value="ECO:0007669"/>
    <property type="project" value="UniProtKB-KW"/>
</dbReference>
<accession>A0A6G0HR57</accession>
<dbReference type="InterPro" id="IPR013126">
    <property type="entry name" value="Hsp_70_fam"/>
</dbReference>
<keyword evidence="7" id="KW-0067">ATP-binding</keyword>
<reference evidence="10 11" key="1">
    <citation type="submission" date="2019-07" db="EMBL/GenBank/DDBJ databases">
        <title>Chromosome genome assembly for large yellow croaker.</title>
        <authorList>
            <person name="Xiao S."/>
        </authorList>
    </citation>
    <scope>NUCLEOTIDE SEQUENCE [LARGE SCALE GENOMIC DNA]</scope>
    <source>
        <strain evidence="10">JMULYC20181020</strain>
        <tissue evidence="10">Muscle</tissue>
    </source>
</reference>
<keyword evidence="5" id="KW-0863">Zinc-finger</keyword>
<dbReference type="SUPFAM" id="SSF53067">
    <property type="entry name" value="Actin-like ATPase domain"/>
    <property type="match status" value="2"/>
</dbReference>
<protein>
    <submittedName>
        <fullName evidence="10">Heat shock 70 kDa protein 14</fullName>
    </submittedName>
</protein>
<gene>
    <name evidence="10" type="ORF">D5F01_LYC20656</name>
</gene>
<dbReference type="AlphaFoldDB" id="A0A6G0HR57"/>
<evidence type="ECO:0000256" key="2">
    <source>
        <dbReference type="ARBA" id="ARBA00007381"/>
    </source>
</evidence>
<feature type="region of interest" description="Disordered" evidence="9">
    <location>
        <begin position="438"/>
        <end position="471"/>
    </location>
</feature>
<evidence type="ECO:0000256" key="1">
    <source>
        <dbReference type="ARBA" id="ARBA00004123"/>
    </source>
</evidence>
<dbReference type="Proteomes" id="UP000424527">
    <property type="component" value="Unassembled WGS sequence"/>
</dbReference>
<organism evidence="10 11">
    <name type="scientific">Larimichthys crocea</name>
    <name type="common">Large yellow croaker</name>
    <name type="synonym">Pseudosciaena crocea</name>
    <dbReference type="NCBI Taxonomy" id="215358"/>
    <lineage>
        <taxon>Eukaryota</taxon>
        <taxon>Metazoa</taxon>
        <taxon>Chordata</taxon>
        <taxon>Craniata</taxon>
        <taxon>Vertebrata</taxon>
        <taxon>Euteleostomi</taxon>
        <taxon>Actinopterygii</taxon>
        <taxon>Neopterygii</taxon>
        <taxon>Teleostei</taxon>
        <taxon>Neoteleostei</taxon>
        <taxon>Acanthomorphata</taxon>
        <taxon>Eupercaria</taxon>
        <taxon>Sciaenidae</taxon>
        <taxon>Larimichthys</taxon>
    </lineage>
</organism>
<keyword evidence="6" id="KW-0862">Zinc</keyword>
<dbReference type="GO" id="GO:0008270">
    <property type="term" value="F:zinc ion binding"/>
    <property type="evidence" value="ECO:0007669"/>
    <property type="project" value="UniProtKB-KW"/>
</dbReference>
<name>A0A6G0HR57_LARCR</name>
<dbReference type="GO" id="GO:0046983">
    <property type="term" value="F:protein dimerization activity"/>
    <property type="evidence" value="ECO:0007669"/>
    <property type="project" value="InterPro"/>
</dbReference>
<keyword evidence="10" id="KW-0346">Stress response</keyword>
<dbReference type="Pfam" id="PF00012">
    <property type="entry name" value="HSP70"/>
    <property type="match status" value="1"/>
</dbReference>
<evidence type="ECO:0000256" key="3">
    <source>
        <dbReference type="ARBA" id="ARBA00022723"/>
    </source>
</evidence>
<dbReference type="PANTHER" id="PTHR46481:SF10">
    <property type="entry name" value="ZINC FINGER BED DOMAIN-CONTAINING PROTEIN 39"/>
    <property type="match status" value="1"/>
</dbReference>
<dbReference type="FunFam" id="3.90.640.10:FF:000010">
    <property type="entry name" value="heat shock 70 kDa protein 14"/>
    <property type="match status" value="1"/>
</dbReference>
<evidence type="ECO:0000256" key="7">
    <source>
        <dbReference type="ARBA" id="ARBA00022840"/>
    </source>
</evidence>
<dbReference type="GO" id="GO:0140662">
    <property type="term" value="F:ATP-dependent protein folding chaperone"/>
    <property type="evidence" value="ECO:0007669"/>
    <property type="project" value="InterPro"/>
</dbReference>
<keyword evidence="8" id="KW-0539">Nucleus</keyword>
<comment type="subcellular location">
    <subcellularLocation>
        <location evidence="1">Nucleus</location>
    </subcellularLocation>
</comment>
<keyword evidence="11" id="KW-1185">Reference proteome</keyword>
<evidence type="ECO:0000313" key="11">
    <source>
        <dbReference type="Proteomes" id="UP000424527"/>
    </source>
</evidence>